<feature type="compositionally biased region" description="Basic and acidic residues" evidence="1">
    <location>
        <begin position="442"/>
        <end position="459"/>
    </location>
</feature>
<dbReference type="Gene3D" id="2.40.50.90">
    <property type="match status" value="3"/>
</dbReference>
<protein>
    <submittedName>
        <fullName evidence="2">Tudor domain-containing protein 1</fullName>
    </submittedName>
</protein>
<feature type="compositionally biased region" description="Basic and acidic residues" evidence="1">
    <location>
        <begin position="937"/>
        <end position="955"/>
    </location>
</feature>
<dbReference type="EMBL" id="JH817329">
    <property type="protein sequence ID" value="EKC28416.1"/>
    <property type="molecule type" value="Genomic_DNA"/>
</dbReference>
<dbReference type="InterPro" id="IPR000571">
    <property type="entry name" value="Znf_CCCH"/>
</dbReference>
<feature type="compositionally biased region" description="Basic and acidic residues" evidence="1">
    <location>
        <begin position="374"/>
        <end position="417"/>
    </location>
</feature>
<dbReference type="Gene3D" id="2.30.30.140">
    <property type="match status" value="3"/>
</dbReference>
<dbReference type="Pfam" id="PF00567">
    <property type="entry name" value="TUDOR"/>
    <property type="match status" value="3"/>
</dbReference>
<feature type="compositionally biased region" description="Acidic residues" evidence="1">
    <location>
        <begin position="90"/>
        <end position="100"/>
    </location>
</feature>
<evidence type="ECO:0000313" key="2">
    <source>
        <dbReference type="EMBL" id="EKC28416.1"/>
    </source>
</evidence>
<dbReference type="SMART" id="SM00333">
    <property type="entry name" value="TUDOR"/>
    <property type="match status" value="3"/>
</dbReference>
<feature type="compositionally biased region" description="Basic and acidic residues" evidence="1">
    <location>
        <begin position="917"/>
        <end position="929"/>
    </location>
</feature>
<dbReference type="InterPro" id="IPR002999">
    <property type="entry name" value="Tudor"/>
</dbReference>
<dbReference type="InParanoid" id="K1R3H4"/>
<dbReference type="InterPro" id="IPR050621">
    <property type="entry name" value="Tudor_domain_containing"/>
</dbReference>
<feature type="region of interest" description="Disordered" evidence="1">
    <location>
        <begin position="868"/>
        <end position="973"/>
    </location>
</feature>
<dbReference type="SUPFAM" id="SSF63748">
    <property type="entry name" value="Tudor/PWWP/MBT"/>
    <property type="match status" value="3"/>
</dbReference>
<organism evidence="2">
    <name type="scientific">Magallana gigas</name>
    <name type="common">Pacific oyster</name>
    <name type="synonym">Crassostrea gigas</name>
    <dbReference type="NCBI Taxonomy" id="29159"/>
    <lineage>
        <taxon>Eukaryota</taxon>
        <taxon>Metazoa</taxon>
        <taxon>Spiralia</taxon>
        <taxon>Lophotrochozoa</taxon>
        <taxon>Mollusca</taxon>
        <taxon>Bivalvia</taxon>
        <taxon>Autobranchia</taxon>
        <taxon>Pteriomorphia</taxon>
        <taxon>Ostreida</taxon>
        <taxon>Ostreoidea</taxon>
        <taxon>Ostreidae</taxon>
        <taxon>Magallana</taxon>
    </lineage>
</organism>
<dbReference type="PANTHER" id="PTHR22948">
    <property type="entry name" value="TUDOR DOMAIN CONTAINING PROTEIN"/>
    <property type="match status" value="1"/>
</dbReference>
<dbReference type="InterPro" id="IPR035437">
    <property type="entry name" value="SNase_OB-fold_sf"/>
</dbReference>
<dbReference type="PROSITE" id="PS50304">
    <property type="entry name" value="TUDOR"/>
    <property type="match status" value="2"/>
</dbReference>
<name>K1R3H4_MAGGI</name>
<feature type="region of interest" description="Disordered" evidence="1">
    <location>
        <begin position="82"/>
        <end position="132"/>
    </location>
</feature>
<dbReference type="GO" id="GO:0046872">
    <property type="term" value="F:metal ion binding"/>
    <property type="evidence" value="ECO:0007669"/>
    <property type="project" value="InterPro"/>
</dbReference>
<evidence type="ECO:0000256" key="1">
    <source>
        <dbReference type="SAM" id="MobiDB-lite"/>
    </source>
</evidence>
<feature type="compositionally biased region" description="Basic and acidic residues" evidence="1">
    <location>
        <begin position="884"/>
        <end position="909"/>
    </location>
</feature>
<feature type="compositionally biased region" description="Basic and acidic residues" evidence="1">
    <location>
        <begin position="111"/>
        <end position="126"/>
    </location>
</feature>
<proteinExistence type="predicted"/>
<dbReference type="HOGENOM" id="CLU_245256_0_0_1"/>
<feature type="region of interest" description="Disordered" evidence="1">
    <location>
        <begin position="227"/>
        <end position="252"/>
    </location>
</feature>
<feature type="region of interest" description="Disordered" evidence="1">
    <location>
        <begin position="563"/>
        <end position="598"/>
    </location>
</feature>
<feature type="compositionally biased region" description="Polar residues" evidence="1">
    <location>
        <begin position="567"/>
        <end position="578"/>
    </location>
</feature>
<feature type="compositionally biased region" description="Basic and acidic residues" evidence="1">
    <location>
        <begin position="236"/>
        <end position="248"/>
    </location>
</feature>
<feature type="region of interest" description="Disordered" evidence="1">
    <location>
        <begin position="512"/>
        <end position="531"/>
    </location>
</feature>
<dbReference type="PANTHER" id="PTHR22948:SF76">
    <property type="entry name" value="FI20010P1-RELATED"/>
    <property type="match status" value="1"/>
</dbReference>
<dbReference type="PROSITE" id="PS50103">
    <property type="entry name" value="ZF_C3H1"/>
    <property type="match status" value="1"/>
</dbReference>
<accession>K1R3H4</accession>
<dbReference type="FunFam" id="2.30.30.140:FF:000018">
    <property type="entry name" value="Serine/threonine-protein kinase 31"/>
    <property type="match status" value="1"/>
</dbReference>
<reference evidence="2" key="1">
    <citation type="journal article" date="2012" name="Nature">
        <title>The oyster genome reveals stress adaptation and complexity of shell formation.</title>
        <authorList>
            <person name="Zhang G."/>
            <person name="Fang X."/>
            <person name="Guo X."/>
            <person name="Li L."/>
            <person name="Luo R."/>
            <person name="Xu F."/>
            <person name="Yang P."/>
            <person name="Zhang L."/>
            <person name="Wang X."/>
            <person name="Qi H."/>
            <person name="Xiong Z."/>
            <person name="Que H."/>
            <person name="Xie Y."/>
            <person name="Holland P.W."/>
            <person name="Paps J."/>
            <person name="Zhu Y."/>
            <person name="Wu F."/>
            <person name="Chen Y."/>
            <person name="Wang J."/>
            <person name="Peng C."/>
            <person name="Meng J."/>
            <person name="Yang L."/>
            <person name="Liu J."/>
            <person name="Wen B."/>
            <person name="Zhang N."/>
            <person name="Huang Z."/>
            <person name="Zhu Q."/>
            <person name="Feng Y."/>
            <person name="Mount A."/>
            <person name="Hedgecock D."/>
            <person name="Xu Z."/>
            <person name="Liu Y."/>
            <person name="Domazet-Loso T."/>
            <person name="Du Y."/>
            <person name="Sun X."/>
            <person name="Zhang S."/>
            <person name="Liu B."/>
            <person name="Cheng P."/>
            <person name="Jiang X."/>
            <person name="Li J."/>
            <person name="Fan D."/>
            <person name="Wang W."/>
            <person name="Fu W."/>
            <person name="Wang T."/>
            <person name="Wang B."/>
            <person name="Zhang J."/>
            <person name="Peng Z."/>
            <person name="Li Y."/>
            <person name="Li N."/>
            <person name="Wang J."/>
            <person name="Chen M."/>
            <person name="He Y."/>
            <person name="Tan F."/>
            <person name="Song X."/>
            <person name="Zheng Q."/>
            <person name="Huang R."/>
            <person name="Yang H."/>
            <person name="Du X."/>
            <person name="Chen L."/>
            <person name="Yang M."/>
            <person name="Gaffney P.M."/>
            <person name="Wang S."/>
            <person name="Luo L."/>
            <person name="She Z."/>
            <person name="Ming Y."/>
            <person name="Huang W."/>
            <person name="Zhang S."/>
            <person name="Huang B."/>
            <person name="Zhang Y."/>
            <person name="Qu T."/>
            <person name="Ni P."/>
            <person name="Miao G."/>
            <person name="Wang J."/>
            <person name="Wang Q."/>
            <person name="Steinberg C.E."/>
            <person name="Wang H."/>
            <person name="Li N."/>
            <person name="Qian L."/>
            <person name="Zhang G."/>
            <person name="Li Y."/>
            <person name="Yang H."/>
            <person name="Liu X."/>
            <person name="Wang J."/>
            <person name="Yin Y."/>
            <person name="Wang J."/>
        </authorList>
    </citation>
    <scope>NUCLEOTIDE SEQUENCE [LARGE SCALE GENOMIC DNA]</scope>
    <source>
        <strain evidence="2">05x7-T-G4-1.051#20</strain>
    </source>
</reference>
<gene>
    <name evidence="2" type="ORF">CGI_10003862</name>
</gene>
<sequence>MSAKLKKTIKEKIQDIKDQRDVIVAFLNEFVSEAESKADELLATNDAGHFNNYYIEVMQHLDRCYNTFVLLSAEAEEKINGGSIAKGDDDSFSEGTEDTELGATAGANTTRDLRSSSTDSRHDSTKDNQNLSNSRASNFLCTTVDPCGDRDRDHCQSAKPDSFSVAATVVNVNTLDCENRNSDIKLRTNADSKCNIVQSSVLVCEDVNLNKQTNKPSAVKGVLSVLRPEQGDVDEENHKEESTEEKQSQEQQKMQVQENVVKKDQENTEIIHNINPEQESCILEQKVIKVEEIQSAEGKIKNLEKDHSKKSSKKEGTCSLSFDTFVIVSLENNSLSLSEDCHSYVGFGNSCQPKLDIDVAKRFLRGVIQQANEDNMKLNNEKQERKKNAKGREKLQKSRNTSRDDADIVSETKHTDSKTGTQNNEEKHIQNEAVTCENEAVPFERKERGDKSETEVIDPKTETKELVVHSDCKEQASSKYVKDVLVENNLNQQDGKALSETNDETVQDDQLLAKQETKKSQVLKGAGTDSGDSVKCVEGKTGTDSNKQQSFCVVKDSVETSDLAETATEQSSSKNTDNLGGLIKNDDQTSNIAEKDDYGKGPGLRCEVLENSKIHSVIVSEANSPWMFYVQKFTTDLEEMMNDLRDTLYLCWGFEPGSSGTPVQAELAGKYQCRELPVVNTGKDISVEVLFLDYGNGESRKPSHLRKLPQKYASLPAQGILCALSQVAPNNKYGIWTEDQITLFTQIVSGRHFNCMPYHVSTKPDLPSIVGLFFNIPEQVIKDGNIVMQPGPKQISIHEYLIEKGLAKSVTVEEQLQLLYTHQYQKEPADQVDKNPTLAGQVEEKAQNIDRKGSIQSQSTVNLGSSMETLSDSLHSLPRLPKSTTREERERKALEEKDKREAKQREKGGRSTGVKHTKTESRGVKDGSKSKGVKTKSAKDSPRSKIRKCDDKVQTEDDTLTDSTRPVCSTPVKGHGIHNNLNIEKSLDTASEQGVENHNCVQNITEVKIKNVAEDLVSVRSSEMESLHYAEDKSVNLPTNIDVDIPGLKVMLSHVESPSNFYVHLVSEVSAKTIDHMHISLNKTMEETSKKQLQKMSKSYKPSVGDLCCVLFSYDNQYYRGLVMGLELASPTKGSGSKEPSSENVGKVSVFYLDFGNHEVVPKRRVFPLPPQYADLPGLALHVCLAYIQPSVARGSPKKEVKWTDEATEKFISLTGFDSALSMIIVDGDIQMMLEKHPNEVAKMDPLQVLLVDNTKEEEDVCVNMDLIRLGLARLCATENSSKEPPNSLRQTEGQDDQKICRFYQKNRCWSGDRCPNRHIIVPEGALTADVDYVYGDVMEEYYQDGLPDPGTWIACEVSAIINPAHFYIVLPFGKEPLASLEPAKKEGIASVERLFVDGYGSFQQETLEDLMASLQDFYGGKQFEGSYVDYAPGEVVVARYSVDLQWYRARVISSGDRKVEVFYVDFGNKEFVSDISIRNIDPQFLHLPFQALECFLVDIEPVGGRDSFSQEARSWSGCAWVELFDTTGEEDISIAGSLIERGLAQESTVLSSTTSGRGSNTSSLVSSQESLVLIPG</sequence>
<feature type="region of interest" description="Disordered" evidence="1">
    <location>
        <begin position="374"/>
        <end position="459"/>
    </location>
</feature>